<protein>
    <submittedName>
        <fullName evidence="1">Uncharacterized protein</fullName>
    </submittedName>
</protein>
<reference evidence="2" key="1">
    <citation type="submission" date="2005-10" db="EMBL/GenBank/DDBJ databases">
        <title>Complete sequence of Pelobacter carbinolicus DSM 2380.</title>
        <authorList>
            <person name="Copeland A."/>
            <person name="Lucas S."/>
            <person name="Lapidus A."/>
            <person name="Barry K."/>
            <person name="Detter J.C."/>
            <person name="Glavina T."/>
            <person name="Hammon N."/>
            <person name="Israni S."/>
            <person name="Pitluck S."/>
            <person name="Chertkov O."/>
            <person name="Schmutz J."/>
            <person name="Larimer F."/>
            <person name="Land M."/>
            <person name="Kyrpides N."/>
            <person name="Ivanova N."/>
            <person name="Richardson P."/>
        </authorList>
    </citation>
    <scope>NUCLEOTIDE SEQUENCE [LARGE SCALE GENOMIC DNA]</scope>
    <source>
        <strain evidence="2">DSM 2380 / NBRC 103641 / GraBd1</strain>
    </source>
</reference>
<dbReference type="eggNOG" id="ENOG50339IY">
    <property type="taxonomic scope" value="Bacteria"/>
</dbReference>
<dbReference type="HOGENOM" id="CLU_193607_0_0_7"/>
<evidence type="ECO:0000313" key="1">
    <source>
        <dbReference type="EMBL" id="ABA88183.1"/>
    </source>
</evidence>
<accession>Q3A624</accession>
<organism evidence="1 2">
    <name type="scientific">Syntrophotalea carbinolica (strain DSM 2380 / NBRC 103641 / GraBd1)</name>
    <name type="common">Pelobacter carbinolicus</name>
    <dbReference type="NCBI Taxonomy" id="338963"/>
    <lineage>
        <taxon>Bacteria</taxon>
        <taxon>Pseudomonadati</taxon>
        <taxon>Thermodesulfobacteriota</taxon>
        <taxon>Desulfuromonadia</taxon>
        <taxon>Desulfuromonadales</taxon>
        <taxon>Syntrophotaleaceae</taxon>
        <taxon>Syntrophotalea</taxon>
    </lineage>
</organism>
<dbReference type="STRING" id="338963.Pcar_0930"/>
<dbReference type="EMBL" id="CP000142">
    <property type="protein sequence ID" value="ABA88183.1"/>
    <property type="molecule type" value="Genomic_DNA"/>
</dbReference>
<dbReference type="KEGG" id="pca:Pcar_0930"/>
<gene>
    <name evidence="1" type="ordered locus">Pcar_0930</name>
</gene>
<keyword evidence="2" id="KW-1185">Reference proteome</keyword>
<name>Q3A624_SYNC1</name>
<sequence>MAGKIFYREREKYVDGSKTPRYQLIGLLGVDMKIQGHHLRMSELKFIAEAAGAELVMLPRGPKHEEEVEV</sequence>
<dbReference type="OrthoDB" id="5459352at2"/>
<proteinExistence type="predicted"/>
<dbReference type="Proteomes" id="UP000002534">
    <property type="component" value="Chromosome"/>
</dbReference>
<evidence type="ECO:0000313" key="2">
    <source>
        <dbReference type="Proteomes" id="UP000002534"/>
    </source>
</evidence>
<dbReference type="RefSeq" id="WP_011340651.1">
    <property type="nucleotide sequence ID" value="NC_007498.2"/>
</dbReference>
<dbReference type="AlphaFoldDB" id="Q3A624"/>
<reference evidence="1 2" key="2">
    <citation type="journal article" date="2012" name="BMC Genomics">
        <title>The genome of Pelobacter carbinolicus reveals surprising metabolic capabilities and physiological features.</title>
        <authorList>
            <person name="Aklujkar M."/>
            <person name="Haveman S.A."/>
            <person name="Didonato R.Jr."/>
            <person name="Chertkov O."/>
            <person name="Han C.S."/>
            <person name="Land M.L."/>
            <person name="Brown P."/>
            <person name="Lovley D.R."/>
        </authorList>
    </citation>
    <scope>NUCLEOTIDE SEQUENCE [LARGE SCALE GENOMIC DNA]</scope>
    <source>
        <strain evidence="2">DSM 2380 / NBRC 103641 / GraBd1</strain>
    </source>
</reference>